<name>A0A3R9P4C0_9BACT</name>
<dbReference type="RefSeq" id="WP_125418372.1">
    <property type="nucleotide sequence ID" value="NZ_RWIT01000002.1"/>
</dbReference>
<dbReference type="InterPro" id="IPR030395">
    <property type="entry name" value="GP_PDE_dom"/>
</dbReference>
<dbReference type="EMBL" id="RWIT01000002">
    <property type="protein sequence ID" value="RSK49868.1"/>
    <property type="molecule type" value="Genomic_DNA"/>
</dbReference>
<evidence type="ECO:0000256" key="1">
    <source>
        <dbReference type="SAM" id="SignalP"/>
    </source>
</evidence>
<protein>
    <recommendedName>
        <fullName evidence="2">GP-PDE domain-containing protein</fullName>
    </recommendedName>
</protein>
<dbReference type="InterPro" id="IPR017946">
    <property type="entry name" value="PLC-like_Pdiesterase_TIM-brl"/>
</dbReference>
<proteinExistence type="predicted"/>
<organism evidence="3 4">
    <name type="scientific">Hymenobacter rigui</name>
    <dbReference type="NCBI Taxonomy" id="334424"/>
    <lineage>
        <taxon>Bacteria</taxon>
        <taxon>Pseudomonadati</taxon>
        <taxon>Bacteroidota</taxon>
        <taxon>Cytophagia</taxon>
        <taxon>Cytophagales</taxon>
        <taxon>Hymenobacteraceae</taxon>
        <taxon>Hymenobacter</taxon>
    </lineage>
</organism>
<sequence length="300" mass="32750">MSLPFSPVLRACALALMSALLLPGALVQASPADTPAAPGPLSRSTLVIGHAGSGFFHFFNPLPPSSLRSITRALHRGADGVEVDIRLSQDSVPVLYHDNLLNSMTNGEGCVSQTPAAALTALHYRGGWPYDWFQHEQVVTFETLLQQLSRRPQFPYLHLDLHEDDDCNGGDPACSQALARRLRGLLTRYHVPSTRLLILTNRASTLVYLRQLLPLVPLGLEMNNDFAADLATLRQLPGVQVAVLHKDKITPERSAVLHAMGREVVVFGGRSARAVSRVVAANPDAYEVDNVRHLQAALRR</sequence>
<comment type="caution">
    <text evidence="3">The sequence shown here is derived from an EMBL/GenBank/DDBJ whole genome shotgun (WGS) entry which is preliminary data.</text>
</comment>
<evidence type="ECO:0000313" key="4">
    <source>
        <dbReference type="Proteomes" id="UP000273500"/>
    </source>
</evidence>
<dbReference type="SUPFAM" id="SSF51695">
    <property type="entry name" value="PLC-like phosphodiesterases"/>
    <property type="match status" value="1"/>
</dbReference>
<dbReference type="PANTHER" id="PTHR46211:SF14">
    <property type="entry name" value="GLYCEROPHOSPHODIESTER PHOSPHODIESTERASE"/>
    <property type="match status" value="1"/>
</dbReference>
<evidence type="ECO:0000259" key="2">
    <source>
        <dbReference type="PROSITE" id="PS51704"/>
    </source>
</evidence>
<dbReference type="Pfam" id="PF03009">
    <property type="entry name" value="GDPD"/>
    <property type="match status" value="1"/>
</dbReference>
<keyword evidence="1" id="KW-0732">Signal</keyword>
<reference evidence="3 4" key="1">
    <citation type="submission" date="2018-12" db="EMBL/GenBank/DDBJ databases">
        <authorList>
            <person name="Feng G."/>
            <person name="Zhu H."/>
        </authorList>
    </citation>
    <scope>NUCLEOTIDE SEQUENCE [LARGE SCALE GENOMIC DNA]</scope>
    <source>
        <strain evidence="3 4">KCTC 12533</strain>
    </source>
</reference>
<dbReference type="PROSITE" id="PS50007">
    <property type="entry name" value="PIPLC_X_DOMAIN"/>
    <property type="match status" value="1"/>
</dbReference>
<feature type="domain" description="GP-PDE" evidence="2">
    <location>
        <begin position="45"/>
        <end position="298"/>
    </location>
</feature>
<dbReference type="GO" id="GO:0008081">
    <property type="term" value="F:phosphoric diester hydrolase activity"/>
    <property type="evidence" value="ECO:0007669"/>
    <property type="project" value="InterPro"/>
</dbReference>
<dbReference type="AlphaFoldDB" id="A0A3R9P4C0"/>
<dbReference type="PANTHER" id="PTHR46211">
    <property type="entry name" value="GLYCEROPHOSPHORYL DIESTER PHOSPHODIESTERASE"/>
    <property type="match status" value="1"/>
</dbReference>
<evidence type="ECO:0000313" key="3">
    <source>
        <dbReference type="EMBL" id="RSK49868.1"/>
    </source>
</evidence>
<keyword evidence="4" id="KW-1185">Reference proteome</keyword>
<dbReference type="PROSITE" id="PS51704">
    <property type="entry name" value="GP_PDE"/>
    <property type="match status" value="1"/>
</dbReference>
<gene>
    <name evidence="3" type="ORF">EI291_04265</name>
</gene>
<dbReference type="Proteomes" id="UP000273500">
    <property type="component" value="Unassembled WGS sequence"/>
</dbReference>
<dbReference type="Gene3D" id="3.20.20.190">
    <property type="entry name" value="Phosphatidylinositol (PI) phosphodiesterase"/>
    <property type="match status" value="1"/>
</dbReference>
<feature type="signal peptide" evidence="1">
    <location>
        <begin position="1"/>
        <end position="29"/>
    </location>
</feature>
<accession>A0A3R9P4C0</accession>
<feature type="chain" id="PRO_5018729786" description="GP-PDE domain-containing protein" evidence="1">
    <location>
        <begin position="30"/>
        <end position="300"/>
    </location>
</feature>
<dbReference type="GO" id="GO:0006629">
    <property type="term" value="P:lipid metabolic process"/>
    <property type="evidence" value="ECO:0007669"/>
    <property type="project" value="InterPro"/>
</dbReference>
<dbReference type="OrthoDB" id="384721at2"/>